<dbReference type="PANTHER" id="PTHR22776">
    <property type="entry name" value="MARVEL-CONTAINING POTENTIAL LIPID RAFT-ASSOCIATED PROTEIN"/>
    <property type="match status" value="1"/>
</dbReference>
<evidence type="ECO:0000256" key="2">
    <source>
        <dbReference type="ARBA" id="ARBA00022692"/>
    </source>
</evidence>
<feature type="transmembrane region" description="Helical" evidence="6">
    <location>
        <begin position="110"/>
        <end position="132"/>
    </location>
</feature>
<evidence type="ECO:0000313" key="8">
    <source>
        <dbReference type="Ensembl" id="ENSSVLP00005032801.1"/>
    </source>
</evidence>
<keyword evidence="2 5" id="KW-0812">Transmembrane</keyword>
<feature type="transmembrane region" description="Helical" evidence="6">
    <location>
        <begin position="49"/>
        <end position="70"/>
    </location>
</feature>
<dbReference type="PANTHER" id="PTHR22776:SF43">
    <property type="entry name" value="CKLF-LIKE MARVEL TRANSMEMBRANE DOMAIN-CONTAINING PROTEIN 1"/>
    <property type="match status" value="1"/>
</dbReference>
<name>A0A8D2E490_SCIVU</name>
<keyword evidence="9" id="KW-1185">Reference proteome</keyword>
<dbReference type="Proteomes" id="UP000694564">
    <property type="component" value="Chromosome 17"/>
</dbReference>
<reference evidence="8" key="1">
    <citation type="submission" date="2025-08" db="UniProtKB">
        <authorList>
            <consortium name="Ensembl"/>
        </authorList>
    </citation>
    <scope>IDENTIFICATION</scope>
</reference>
<evidence type="ECO:0000256" key="4">
    <source>
        <dbReference type="ARBA" id="ARBA00023136"/>
    </source>
</evidence>
<dbReference type="AlphaFoldDB" id="A0A8D2E490"/>
<dbReference type="PROSITE" id="PS51225">
    <property type="entry name" value="MARVEL"/>
    <property type="match status" value="1"/>
</dbReference>
<feature type="domain" description="MARVEL" evidence="7">
    <location>
        <begin position="18"/>
        <end position="138"/>
    </location>
</feature>
<dbReference type="InterPro" id="IPR008253">
    <property type="entry name" value="Marvel"/>
</dbReference>
<keyword evidence="4 5" id="KW-0472">Membrane</keyword>
<evidence type="ECO:0000256" key="1">
    <source>
        <dbReference type="ARBA" id="ARBA00004141"/>
    </source>
</evidence>
<accession>A0A8D2E490</accession>
<proteinExistence type="predicted"/>
<evidence type="ECO:0000256" key="3">
    <source>
        <dbReference type="ARBA" id="ARBA00022989"/>
    </source>
</evidence>
<dbReference type="GO" id="GO:0016020">
    <property type="term" value="C:membrane"/>
    <property type="evidence" value="ECO:0007669"/>
    <property type="project" value="UniProtKB-SubCell"/>
</dbReference>
<comment type="subcellular location">
    <subcellularLocation>
        <location evidence="1">Membrane</location>
        <topology evidence="1">Multi-pass membrane protein</topology>
    </subcellularLocation>
</comment>
<evidence type="ECO:0000259" key="7">
    <source>
        <dbReference type="PROSITE" id="PS51225"/>
    </source>
</evidence>
<sequence>MDAREEKGKERARASHVNQSETKILFLSLQILIIAAVVSFVVGQAHETFIAITIQEACIVLFFILIYMVTLQHLLVFLDWTLFDLINSFISAVFLLIVAVLTWQEKERRPLFYIGGVFCLTAAILCLIDASLVTKKMRNNMKVILGIKVKTPSQHRDPWVPAYPTPRRERRPALGLSCKAS</sequence>
<organism evidence="8 9">
    <name type="scientific">Sciurus vulgaris</name>
    <name type="common">Eurasian red squirrel</name>
    <dbReference type="NCBI Taxonomy" id="55149"/>
    <lineage>
        <taxon>Eukaryota</taxon>
        <taxon>Metazoa</taxon>
        <taxon>Chordata</taxon>
        <taxon>Craniata</taxon>
        <taxon>Vertebrata</taxon>
        <taxon>Euteleostomi</taxon>
        <taxon>Mammalia</taxon>
        <taxon>Eutheria</taxon>
        <taxon>Euarchontoglires</taxon>
        <taxon>Glires</taxon>
        <taxon>Rodentia</taxon>
        <taxon>Sciuromorpha</taxon>
        <taxon>Sciuridae</taxon>
        <taxon>Sciurinae</taxon>
        <taxon>Sciurini</taxon>
        <taxon>Sciurus</taxon>
    </lineage>
</organism>
<dbReference type="GeneTree" id="ENSGT00940000163203"/>
<reference evidence="8" key="2">
    <citation type="submission" date="2025-09" db="UniProtKB">
        <authorList>
            <consortium name="Ensembl"/>
        </authorList>
    </citation>
    <scope>IDENTIFICATION</scope>
</reference>
<dbReference type="InterPro" id="IPR050578">
    <property type="entry name" value="MARVEL-CKLF_proteins"/>
</dbReference>
<protein>
    <recommendedName>
        <fullName evidence="7">MARVEL domain-containing protein</fullName>
    </recommendedName>
</protein>
<evidence type="ECO:0000256" key="6">
    <source>
        <dbReference type="SAM" id="Phobius"/>
    </source>
</evidence>
<dbReference type="Ensembl" id="ENSSVLT00005036371.1">
    <property type="protein sequence ID" value="ENSSVLP00005032801.1"/>
    <property type="gene ID" value="ENSSVLG00005025706.1"/>
</dbReference>
<keyword evidence="3 6" id="KW-1133">Transmembrane helix</keyword>
<evidence type="ECO:0000313" key="9">
    <source>
        <dbReference type="Proteomes" id="UP000694564"/>
    </source>
</evidence>
<evidence type="ECO:0000256" key="5">
    <source>
        <dbReference type="PROSITE-ProRule" id="PRU00581"/>
    </source>
</evidence>
<feature type="transmembrane region" description="Helical" evidence="6">
    <location>
        <begin position="24"/>
        <end position="43"/>
    </location>
</feature>
<feature type="transmembrane region" description="Helical" evidence="6">
    <location>
        <begin position="82"/>
        <end position="104"/>
    </location>
</feature>